<dbReference type="AlphaFoldDB" id="A0A8J8JV56"/>
<evidence type="ECO:0000313" key="1">
    <source>
        <dbReference type="EMBL" id="NNV53871.1"/>
    </source>
</evidence>
<comment type="caution">
    <text evidence="1">The sequence shown here is derived from an EMBL/GenBank/DDBJ whole genome shotgun (WGS) entry which is preliminary data.</text>
</comment>
<evidence type="ECO:0000313" key="2">
    <source>
        <dbReference type="Proteomes" id="UP000598971"/>
    </source>
</evidence>
<dbReference type="EMBL" id="WHPF01000001">
    <property type="protein sequence ID" value="NNV53871.1"/>
    <property type="molecule type" value="Genomic_DNA"/>
</dbReference>
<dbReference type="Proteomes" id="UP000598971">
    <property type="component" value="Unassembled WGS sequence"/>
</dbReference>
<reference evidence="1" key="1">
    <citation type="submission" date="2019-10" db="EMBL/GenBank/DDBJ databases">
        <title>Draft genome sequence of Panacibacter sp. KCS-6.</title>
        <authorList>
            <person name="Yim K.J."/>
        </authorList>
    </citation>
    <scope>NUCLEOTIDE SEQUENCE</scope>
    <source>
        <strain evidence="1">KCS-6</strain>
    </source>
</reference>
<accession>A0A8J8JV56</accession>
<protein>
    <submittedName>
        <fullName evidence="1">Uncharacterized protein</fullName>
    </submittedName>
</protein>
<organism evidence="1 2">
    <name type="scientific">Limnovirga soli</name>
    <dbReference type="NCBI Taxonomy" id="2656915"/>
    <lineage>
        <taxon>Bacteria</taxon>
        <taxon>Pseudomonadati</taxon>
        <taxon>Bacteroidota</taxon>
        <taxon>Chitinophagia</taxon>
        <taxon>Chitinophagales</taxon>
        <taxon>Chitinophagaceae</taxon>
        <taxon>Limnovirga</taxon>
    </lineage>
</organism>
<keyword evidence="2" id="KW-1185">Reference proteome</keyword>
<gene>
    <name evidence="1" type="ORF">GD597_00275</name>
</gene>
<sequence>MAKFSSTRVFINKRFHLFTFTQEKDGSIYISWPDFENTRWFLIKESQAEIVAIEATSPGEGKFTVHGSGQAGFREHTGRYDKTILFHGNQLVNSDQNSFGIRHLFTIQLPEPSFIPPNSPYLNRKTDYSILASHVVPSILIFFAIPKQNFDFEASFSLHEDFIPWSEDNQPTHYLGTHLFELSTHVVLWIAYRTTNMFWPAHPVVHYNNGYKIPFIIGKGNKEYTAELRAPEYELSGNKISINF</sequence>
<dbReference type="RefSeq" id="WP_171605789.1">
    <property type="nucleotide sequence ID" value="NZ_WHPF01000001.1"/>
</dbReference>
<proteinExistence type="predicted"/>
<name>A0A8J8JV56_9BACT</name>